<feature type="signal peptide" evidence="1">
    <location>
        <begin position="1"/>
        <end position="25"/>
    </location>
</feature>
<accession>A0A370X206</accession>
<keyword evidence="1" id="KW-0732">Signal</keyword>
<evidence type="ECO:0000256" key="1">
    <source>
        <dbReference type="SAM" id="SignalP"/>
    </source>
</evidence>
<evidence type="ECO:0000313" key="4">
    <source>
        <dbReference type="Proteomes" id="UP000255334"/>
    </source>
</evidence>
<dbReference type="InterPro" id="IPR000073">
    <property type="entry name" value="AB_hydrolase_1"/>
</dbReference>
<dbReference type="InterPro" id="IPR050266">
    <property type="entry name" value="AB_hydrolase_sf"/>
</dbReference>
<reference evidence="3 4" key="1">
    <citation type="submission" date="2018-07" db="EMBL/GenBank/DDBJ databases">
        <title>Dyella monticola sp. nov. and Dyella psychrodurans sp. nov. isolated from monsoon evergreen broad-leaved forest soil of Dinghu Mountain, China.</title>
        <authorList>
            <person name="Gao Z."/>
            <person name="Qiu L."/>
        </authorList>
    </citation>
    <scope>NUCLEOTIDE SEQUENCE [LARGE SCALE GENOMIC DNA]</scope>
    <source>
        <strain evidence="3 4">4MSK11</strain>
    </source>
</reference>
<evidence type="ECO:0000259" key="2">
    <source>
        <dbReference type="Pfam" id="PF12697"/>
    </source>
</evidence>
<proteinExistence type="predicted"/>
<name>A0A370X206_9GAMM</name>
<dbReference type="InterPro" id="IPR029058">
    <property type="entry name" value="AB_hydrolase_fold"/>
</dbReference>
<protein>
    <submittedName>
        <fullName evidence="3">Alpha/beta hydrolase</fullName>
    </submittedName>
</protein>
<dbReference type="OrthoDB" id="8680283at2"/>
<keyword evidence="4" id="KW-1185">Reference proteome</keyword>
<dbReference type="AlphaFoldDB" id="A0A370X206"/>
<dbReference type="Gene3D" id="3.40.50.1820">
    <property type="entry name" value="alpha/beta hydrolase"/>
    <property type="match status" value="1"/>
</dbReference>
<dbReference type="PANTHER" id="PTHR43798">
    <property type="entry name" value="MONOACYLGLYCEROL LIPASE"/>
    <property type="match status" value="1"/>
</dbReference>
<evidence type="ECO:0000313" key="3">
    <source>
        <dbReference type="EMBL" id="RDS82392.1"/>
    </source>
</evidence>
<sequence>MRITATLAALVLLALAALPLRGAMAADTIEDGYFTTDDGARIHYLHEGGGAAPALVLIPGWTLTASLWREQLEHFSGDHRVIAIDSRSQGESSIMQTGNTPERRAQDLHELVASLHVDRFVLVGWSQGAQDVAAYVQQFGTGSLAGVAFVDSPVSAGTNELDIRKAFSKAILSGLSAYAKQPADYSAGMVRSIFKQPHPAAEVDAVIAQAQHTPPTVGTAMLVSDIFGADRRPALQKIDRPAWVIASANSPLLDAQKEMATAIRGAHLVVVPNAGHAVFVDDPQTFDKALGDLLTASDSARSR</sequence>
<feature type="chain" id="PRO_5017052027" evidence="1">
    <location>
        <begin position="26"/>
        <end position="303"/>
    </location>
</feature>
<organism evidence="3 4">
    <name type="scientific">Dyella psychrodurans</name>
    <dbReference type="NCBI Taxonomy" id="1927960"/>
    <lineage>
        <taxon>Bacteria</taxon>
        <taxon>Pseudomonadati</taxon>
        <taxon>Pseudomonadota</taxon>
        <taxon>Gammaproteobacteria</taxon>
        <taxon>Lysobacterales</taxon>
        <taxon>Rhodanobacteraceae</taxon>
        <taxon>Dyella</taxon>
    </lineage>
</organism>
<keyword evidence="3" id="KW-0378">Hydrolase</keyword>
<dbReference type="SUPFAM" id="SSF53474">
    <property type="entry name" value="alpha/beta-Hydrolases"/>
    <property type="match status" value="1"/>
</dbReference>
<dbReference type="Pfam" id="PF12697">
    <property type="entry name" value="Abhydrolase_6"/>
    <property type="match status" value="1"/>
</dbReference>
<comment type="caution">
    <text evidence="3">The sequence shown here is derived from an EMBL/GenBank/DDBJ whole genome shotgun (WGS) entry which is preliminary data.</text>
</comment>
<dbReference type="GO" id="GO:0016787">
    <property type="term" value="F:hydrolase activity"/>
    <property type="evidence" value="ECO:0007669"/>
    <property type="project" value="UniProtKB-KW"/>
</dbReference>
<gene>
    <name evidence="3" type="ORF">DWU99_13325</name>
</gene>
<feature type="domain" description="AB hydrolase-1" evidence="2">
    <location>
        <begin position="55"/>
        <end position="286"/>
    </location>
</feature>
<dbReference type="RefSeq" id="WP_115478566.1">
    <property type="nucleotide sequence ID" value="NZ_QRBF01000005.1"/>
</dbReference>
<dbReference type="EMBL" id="QRBF01000005">
    <property type="protein sequence ID" value="RDS82392.1"/>
    <property type="molecule type" value="Genomic_DNA"/>
</dbReference>
<dbReference type="Proteomes" id="UP000255334">
    <property type="component" value="Unassembled WGS sequence"/>
</dbReference>